<dbReference type="AlphaFoldDB" id="A0A5C6BIU3"/>
<feature type="transmembrane region" description="Helical" evidence="1">
    <location>
        <begin position="28"/>
        <end position="54"/>
    </location>
</feature>
<keyword evidence="1" id="KW-0472">Membrane</keyword>
<evidence type="ECO:0000313" key="2">
    <source>
        <dbReference type="EMBL" id="TWU11256.1"/>
    </source>
</evidence>
<evidence type="ECO:0000256" key="1">
    <source>
        <dbReference type="SAM" id="Phobius"/>
    </source>
</evidence>
<keyword evidence="1" id="KW-1133">Transmembrane helix</keyword>
<name>A0A5C6BIU3_9PLAN</name>
<accession>A0A5C6BIU3</accession>
<evidence type="ECO:0000313" key="3">
    <source>
        <dbReference type="Proteomes" id="UP000320735"/>
    </source>
</evidence>
<dbReference type="EMBL" id="SJPP01000001">
    <property type="protein sequence ID" value="TWU11256.1"/>
    <property type="molecule type" value="Genomic_DNA"/>
</dbReference>
<organism evidence="2 3">
    <name type="scientific">Symmachiella macrocystis</name>
    <dbReference type="NCBI Taxonomy" id="2527985"/>
    <lineage>
        <taxon>Bacteria</taxon>
        <taxon>Pseudomonadati</taxon>
        <taxon>Planctomycetota</taxon>
        <taxon>Planctomycetia</taxon>
        <taxon>Planctomycetales</taxon>
        <taxon>Planctomycetaceae</taxon>
        <taxon>Symmachiella</taxon>
    </lineage>
</organism>
<sequence>MIVTMVAMRVMQVAINEIIHMVAMRNRFVSAAGAMNVTALMSAALVVWCAVRGIGITYFQDVFNDFAILLLVMQVAIMQVVCVAVMFYSGMPASGTVLMIVVLM</sequence>
<gene>
    <name evidence="2" type="ORF">CA54_00610</name>
</gene>
<protein>
    <submittedName>
        <fullName evidence="2">Uncharacterized protein</fullName>
    </submittedName>
</protein>
<proteinExistence type="predicted"/>
<keyword evidence="3" id="KW-1185">Reference proteome</keyword>
<comment type="caution">
    <text evidence="2">The sequence shown here is derived from an EMBL/GenBank/DDBJ whole genome shotgun (WGS) entry which is preliminary data.</text>
</comment>
<keyword evidence="1" id="KW-0812">Transmembrane</keyword>
<reference evidence="2 3" key="1">
    <citation type="submission" date="2019-02" db="EMBL/GenBank/DDBJ databases">
        <title>Deep-cultivation of Planctomycetes and their phenomic and genomic characterization uncovers novel biology.</title>
        <authorList>
            <person name="Wiegand S."/>
            <person name="Jogler M."/>
            <person name="Boedeker C."/>
            <person name="Pinto D."/>
            <person name="Vollmers J."/>
            <person name="Rivas-Marin E."/>
            <person name="Kohn T."/>
            <person name="Peeters S.H."/>
            <person name="Heuer A."/>
            <person name="Rast P."/>
            <person name="Oberbeckmann S."/>
            <person name="Bunk B."/>
            <person name="Jeske O."/>
            <person name="Meyerdierks A."/>
            <person name="Storesund J.E."/>
            <person name="Kallscheuer N."/>
            <person name="Luecker S."/>
            <person name="Lage O.M."/>
            <person name="Pohl T."/>
            <person name="Merkel B.J."/>
            <person name="Hornburger P."/>
            <person name="Mueller R.-W."/>
            <person name="Bruemmer F."/>
            <person name="Labrenz M."/>
            <person name="Spormann A.M."/>
            <person name="Op Den Camp H."/>
            <person name="Overmann J."/>
            <person name="Amann R."/>
            <person name="Jetten M.S.M."/>
            <person name="Mascher T."/>
            <person name="Medema M.H."/>
            <person name="Devos D.P."/>
            <person name="Kaster A.-K."/>
            <person name="Ovreas L."/>
            <person name="Rohde M."/>
            <person name="Galperin M.Y."/>
            <person name="Jogler C."/>
        </authorList>
    </citation>
    <scope>NUCLEOTIDE SEQUENCE [LARGE SCALE GENOMIC DNA]</scope>
    <source>
        <strain evidence="2 3">CA54</strain>
    </source>
</reference>
<feature type="transmembrane region" description="Helical" evidence="1">
    <location>
        <begin position="66"/>
        <end position="89"/>
    </location>
</feature>
<dbReference type="Proteomes" id="UP000320735">
    <property type="component" value="Unassembled WGS sequence"/>
</dbReference>